<proteinExistence type="predicted"/>
<evidence type="ECO:0000313" key="2">
    <source>
        <dbReference type="Proteomes" id="UP000053676"/>
    </source>
</evidence>
<dbReference type="AlphaFoldDB" id="W2TTT5"/>
<dbReference type="Proteomes" id="UP000053676">
    <property type="component" value="Unassembled WGS sequence"/>
</dbReference>
<accession>W2TTT5</accession>
<keyword evidence="2" id="KW-1185">Reference proteome</keyword>
<organism evidence="1 2">
    <name type="scientific">Necator americanus</name>
    <name type="common">Human hookworm</name>
    <dbReference type="NCBI Taxonomy" id="51031"/>
    <lineage>
        <taxon>Eukaryota</taxon>
        <taxon>Metazoa</taxon>
        <taxon>Ecdysozoa</taxon>
        <taxon>Nematoda</taxon>
        <taxon>Chromadorea</taxon>
        <taxon>Rhabditida</taxon>
        <taxon>Rhabditina</taxon>
        <taxon>Rhabditomorpha</taxon>
        <taxon>Strongyloidea</taxon>
        <taxon>Ancylostomatidae</taxon>
        <taxon>Bunostominae</taxon>
        <taxon>Necator</taxon>
    </lineage>
</organism>
<reference evidence="2" key="1">
    <citation type="journal article" date="2014" name="Nat. Genet.">
        <title>Genome of the human hookworm Necator americanus.</title>
        <authorList>
            <person name="Tang Y.T."/>
            <person name="Gao X."/>
            <person name="Rosa B.A."/>
            <person name="Abubucker S."/>
            <person name="Hallsworth-Pepin K."/>
            <person name="Martin J."/>
            <person name="Tyagi R."/>
            <person name="Heizer E."/>
            <person name="Zhang X."/>
            <person name="Bhonagiri-Palsikar V."/>
            <person name="Minx P."/>
            <person name="Warren W.C."/>
            <person name="Wang Q."/>
            <person name="Zhan B."/>
            <person name="Hotez P.J."/>
            <person name="Sternberg P.W."/>
            <person name="Dougall A."/>
            <person name="Gaze S.T."/>
            <person name="Mulvenna J."/>
            <person name="Sotillo J."/>
            <person name="Ranganathan S."/>
            <person name="Rabelo E.M."/>
            <person name="Wilson R.K."/>
            <person name="Felgner P.L."/>
            <person name="Bethony J."/>
            <person name="Hawdon J.M."/>
            <person name="Gasser R.B."/>
            <person name="Loukas A."/>
            <person name="Mitreva M."/>
        </authorList>
    </citation>
    <scope>NUCLEOTIDE SEQUENCE [LARGE SCALE GENOMIC DNA]</scope>
</reference>
<evidence type="ECO:0000313" key="1">
    <source>
        <dbReference type="EMBL" id="ETN84511.1"/>
    </source>
</evidence>
<gene>
    <name evidence="1" type="ORF">NECAME_17120</name>
</gene>
<name>W2TTT5_NECAM</name>
<protein>
    <submittedName>
        <fullName evidence="1">Uncharacterized protein</fullName>
    </submittedName>
</protein>
<dbReference type="EMBL" id="KI657931">
    <property type="protein sequence ID" value="ETN84511.1"/>
    <property type="molecule type" value="Genomic_DNA"/>
</dbReference>
<dbReference type="KEGG" id="nai:NECAME_17120"/>
<sequence>MSVVVNIDFSEVLTTRFGRLWPRRYGSKTALTIFVVYTPTSSYEKEEVEALCMDLEKFYRGDHTFYKVKIGDFNAKIGPRGMPEELHIGPMVYSGMNRERGSPSSS</sequence>